<dbReference type="Proteomes" id="UP000606935">
    <property type="component" value="Unassembled WGS sequence"/>
</dbReference>
<dbReference type="PANTHER" id="PTHR38978:SF2">
    <property type="entry name" value="DUF2787 DOMAIN-CONTAINING PROTEIN"/>
    <property type="match status" value="1"/>
</dbReference>
<sequence length="134" mass="15735">MRIQYEGLALPVTQKLADELAKLIDLYDVKGDEVTFNFRDPTYSAERGGFHPVEIRLEKRQDIWHLCYITDFCFVGKGYEAELAKELDFDFQAGIFQDLLGVYPIERVRDLYQVWEDNFLHYWLAIKVFGISVS</sequence>
<evidence type="ECO:0008006" key="3">
    <source>
        <dbReference type="Google" id="ProtNLM"/>
    </source>
</evidence>
<dbReference type="Gene3D" id="3.10.450.430">
    <property type="entry name" value="Protein of unknown function DUF2787"/>
    <property type="match status" value="1"/>
</dbReference>
<accession>A0A917YSN9</accession>
<dbReference type="InterPro" id="IPR021248">
    <property type="entry name" value="DUF2787"/>
</dbReference>
<dbReference type="PANTHER" id="PTHR38978">
    <property type="entry name" value="DUF2787 DOMAIN-CONTAINING PROTEIN"/>
    <property type="match status" value="1"/>
</dbReference>
<gene>
    <name evidence="1" type="ORF">GCM10010982_06980</name>
</gene>
<dbReference type="EMBL" id="BMLS01000001">
    <property type="protein sequence ID" value="GGO65358.1"/>
    <property type="molecule type" value="Genomic_DNA"/>
</dbReference>
<comment type="caution">
    <text evidence="1">The sequence shown here is derived from an EMBL/GenBank/DDBJ whole genome shotgun (WGS) entry which is preliminary data.</text>
</comment>
<keyword evidence="2" id="KW-1185">Reference proteome</keyword>
<proteinExistence type="predicted"/>
<dbReference type="Pfam" id="PF10980">
    <property type="entry name" value="DUF2787"/>
    <property type="match status" value="1"/>
</dbReference>
<evidence type="ECO:0000313" key="2">
    <source>
        <dbReference type="Proteomes" id="UP000606935"/>
    </source>
</evidence>
<organism evidence="1 2">
    <name type="scientific">Bowmanella pacifica</name>
    <dbReference type="NCBI Taxonomy" id="502051"/>
    <lineage>
        <taxon>Bacteria</taxon>
        <taxon>Pseudomonadati</taxon>
        <taxon>Pseudomonadota</taxon>
        <taxon>Gammaproteobacteria</taxon>
        <taxon>Alteromonadales</taxon>
        <taxon>Alteromonadaceae</taxon>
        <taxon>Bowmanella</taxon>
    </lineage>
</organism>
<name>A0A917YSN9_9ALTE</name>
<protein>
    <recommendedName>
        <fullName evidence="3">DUF2787 domain-containing protein</fullName>
    </recommendedName>
</protein>
<reference evidence="1" key="1">
    <citation type="journal article" date="2014" name="Int. J. Syst. Evol. Microbiol.">
        <title>Complete genome sequence of Corynebacterium casei LMG S-19264T (=DSM 44701T), isolated from a smear-ripened cheese.</title>
        <authorList>
            <consortium name="US DOE Joint Genome Institute (JGI-PGF)"/>
            <person name="Walter F."/>
            <person name="Albersmeier A."/>
            <person name="Kalinowski J."/>
            <person name="Ruckert C."/>
        </authorList>
    </citation>
    <scope>NUCLEOTIDE SEQUENCE</scope>
    <source>
        <strain evidence="1">CGMCC 1.7086</strain>
    </source>
</reference>
<reference evidence="1" key="2">
    <citation type="submission" date="2020-09" db="EMBL/GenBank/DDBJ databases">
        <authorList>
            <person name="Sun Q."/>
            <person name="Zhou Y."/>
        </authorList>
    </citation>
    <scope>NUCLEOTIDE SEQUENCE</scope>
    <source>
        <strain evidence="1">CGMCC 1.7086</strain>
    </source>
</reference>
<evidence type="ECO:0000313" key="1">
    <source>
        <dbReference type="EMBL" id="GGO65358.1"/>
    </source>
</evidence>
<dbReference type="AlphaFoldDB" id="A0A917YSN9"/>
<dbReference type="RefSeq" id="WP_188690327.1">
    <property type="nucleotide sequence ID" value="NZ_BMLS01000001.1"/>
</dbReference>